<name>A0AAN0INN4_AMPQE</name>
<dbReference type="Proteomes" id="UP000007879">
    <property type="component" value="Unassembled WGS sequence"/>
</dbReference>
<sequence length="517" mass="58777">MLPVPVCLTSTCDFVMSNIPMIPSLSSSSSSSSTRASFGRVCELCYRRAPWDLLLLTESLKCRSAAEHNRPRHVLVTEHKGVLVRIRQLPLVYHTHLKLPLRLRPSPRYFRTCYMAGLGCPGVEDCHWPHSKAEKRVWKNLSLDCSKGLHSEKNSSLKDIPNSPDLSSDMTLPIKLENYKTKYKSLLFHEEEEHKNIIDEILNRMEKTYIIVTYRPRQLAQDNFALSAFVEGLDISQMTYAAQMRNRLTIMSTNSCIICEAVYGYKISQDVLSISFDSENAAKFMRFYPKTQFKIKFEVNRCLFESLHNVLTCITDDALKRIIPSPDDFKPFSLEHLEIDANLNKDQIYGLKLILHTKSQAPILIHGPSGCGKTHLLCVAAKFIIKDESITRILLSCHHHCSADRIFKEYFLDMPNDATVVRIIQEKCCSSTPNEFQFNISDCSKTSFINHFSKETKLIVVTAYDTALKISNVAPKGFFTHIFIDEGGQAREIDTLAPLLLANKDTHLVIAGELHQV</sequence>
<reference evidence="2" key="2">
    <citation type="submission" date="2024-06" db="UniProtKB">
        <authorList>
            <consortium name="EnsemblMetazoa"/>
        </authorList>
    </citation>
    <scope>IDENTIFICATION</scope>
</reference>
<dbReference type="InterPro" id="IPR027417">
    <property type="entry name" value="P-loop_NTPase"/>
</dbReference>
<dbReference type="Pfam" id="PF04851">
    <property type="entry name" value="ResIII"/>
    <property type="match status" value="1"/>
</dbReference>
<accession>A0AAN0INN4</accession>
<dbReference type="GO" id="GO:0016787">
    <property type="term" value="F:hydrolase activity"/>
    <property type="evidence" value="ECO:0007669"/>
    <property type="project" value="InterPro"/>
</dbReference>
<evidence type="ECO:0000313" key="3">
    <source>
        <dbReference type="Proteomes" id="UP000007879"/>
    </source>
</evidence>
<dbReference type="GO" id="GO:0003677">
    <property type="term" value="F:DNA binding"/>
    <property type="evidence" value="ECO:0007669"/>
    <property type="project" value="InterPro"/>
</dbReference>
<dbReference type="KEGG" id="aqu:105313558"/>
<evidence type="ECO:0000259" key="1">
    <source>
        <dbReference type="Pfam" id="PF04851"/>
    </source>
</evidence>
<dbReference type="GO" id="GO:0005524">
    <property type="term" value="F:ATP binding"/>
    <property type="evidence" value="ECO:0007669"/>
    <property type="project" value="InterPro"/>
</dbReference>
<dbReference type="InterPro" id="IPR045055">
    <property type="entry name" value="DNA2/NAM7-like"/>
</dbReference>
<protein>
    <recommendedName>
        <fullName evidence="1">Helicase/UvrB N-terminal domain-containing protein</fullName>
    </recommendedName>
</protein>
<dbReference type="GeneID" id="105313558"/>
<organism evidence="2 3">
    <name type="scientific">Amphimedon queenslandica</name>
    <name type="common">Sponge</name>
    <dbReference type="NCBI Taxonomy" id="400682"/>
    <lineage>
        <taxon>Eukaryota</taxon>
        <taxon>Metazoa</taxon>
        <taxon>Porifera</taxon>
        <taxon>Demospongiae</taxon>
        <taxon>Heteroscleromorpha</taxon>
        <taxon>Haplosclerida</taxon>
        <taxon>Niphatidae</taxon>
        <taxon>Amphimedon</taxon>
    </lineage>
</organism>
<keyword evidence="3" id="KW-1185">Reference proteome</keyword>
<dbReference type="GO" id="GO:0005829">
    <property type="term" value="C:cytosol"/>
    <property type="evidence" value="ECO:0007669"/>
    <property type="project" value="TreeGrafter"/>
</dbReference>
<dbReference type="PANTHER" id="PTHR10887:SF365">
    <property type="entry name" value="HELICASE WITH ZINC FINGER DOMAIN-RELATED"/>
    <property type="match status" value="1"/>
</dbReference>
<dbReference type="RefSeq" id="XP_011405389.2">
    <property type="nucleotide sequence ID" value="XM_011407087.2"/>
</dbReference>
<proteinExistence type="predicted"/>
<dbReference type="EnsemblMetazoa" id="XM_011407087.2">
    <property type="protein sequence ID" value="XP_011405389.2"/>
    <property type="gene ID" value="LOC105313558"/>
</dbReference>
<dbReference type="Gene3D" id="3.40.50.300">
    <property type="entry name" value="P-loop containing nucleotide triphosphate hydrolases"/>
    <property type="match status" value="1"/>
</dbReference>
<dbReference type="GO" id="GO:0035194">
    <property type="term" value="P:regulatory ncRNA-mediated post-transcriptional gene silencing"/>
    <property type="evidence" value="ECO:0007669"/>
    <property type="project" value="TreeGrafter"/>
</dbReference>
<dbReference type="PANTHER" id="PTHR10887">
    <property type="entry name" value="DNA2/NAM7 HELICASE FAMILY"/>
    <property type="match status" value="1"/>
</dbReference>
<evidence type="ECO:0000313" key="2">
    <source>
        <dbReference type="EnsemblMetazoa" id="XP_011405389.2"/>
    </source>
</evidence>
<dbReference type="InterPro" id="IPR006935">
    <property type="entry name" value="Helicase/UvrB_N"/>
</dbReference>
<dbReference type="AlphaFoldDB" id="A0AAN0INN4"/>
<dbReference type="SUPFAM" id="SSF52540">
    <property type="entry name" value="P-loop containing nucleoside triphosphate hydrolases"/>
    <property type="match status" value="1"/>
</dbReference>
<feature type="domain" description="Helicase/UvrB N-terminal" evidence="1">
    <location>
        <begin position="343"/>
        <end position="486"/>
    </location>
</feature>
<dbReference type="GO" id="GO:0043186">
    <property type="term" value="C:P granule"/>
    <property type="evidence" value="ECO:0007669"/>
    <property type="project" value="TreeGrafter"/>
</dbReference>
<reference evidence="3" key="1">
    <citation type="journal article" date="2010" name="Nature">
        <title>The Amphimedon queenslandica genome and the evolution of animal complexity.</title>
        <authorList>
            <person name="Srivastava M."/>
            <person name="Simakov O."/>
            <person name="Chapman J."/>
            <person name="Fahey B."/>
            <person name="Gauthier M.E."/>
            <person name="Mitros T."/>
            <person name="Richards G.S."/>
            <person name="Conaco C."/>
            <person name="Dacre M."/>
            <person name="Hellsten U."/>
            <person name="Larroux C."/>
            <person name="Putnam N.H."/>
            <person name="Stanke M."/>
            <person name="Adamska M."/>
            <person name="Darling A."/>
            <person name="Degnan S.M."/>
            <person name="Oakley T.H."/>
            <person name="Plachetzki D.C."/>
            <person name="Zhai Y."/>
            <person name="Adamski M."/>
            <person name="Calcino A."/>
            <person name="Cummins S.F."/>
            <person name="Goodstein D.M."/>
            <person name="Harris C."/>
            <person name="Jackson D.J."/>
            <person name="Leys S.P."/>
            <person name="Shu S."/>
            <person name="Woodcroft B.J."/>
            <person name="Vervoort M."/>
            <person name="Kosik K.S."/>
            <person name="Manning G."/>
            <person name="Degnan B.M."/>
            <person name="Rokhsar D.S."/>
        </authorList>
    </citation>
    <scope>NUCLEOTIDE SEQUENCE [LARGE SCALE GENOMIC DNA]</scope>
</reference>